<organism evidence="7 8">
    <name type="scientific">Boudabousia tangfeifanii</name>
    <dbReference type="NCBI Taxonomy" id="1912795"/>
    <lineage>
        <taxon>Bacteria</taxon>
        <taxon>Bacillati</taxon>
        <taxon>Actinomycetota</taxon>
        <taxon>Actinomycetes</taxon>
        <taxon>Actinomycetales</taxon>
        <taxon>Actinomycetaceae</taxon>
        <taxon>Boudabousia</taxon>
    </lineage>
</organism>
<evidence type="ECO:0008006" key="9">
    <source>
        <dbReference type="Google" id="ProtNLM"/>
    </source>
</evidence>
<feature type="transmembrane region" description="Helical" evidence="6">
    <location>
        <begin position="227"/>
        <end position="253"/>
    </location>
</feature>
<accession>A0A1D9MMH9</accession>
<evidence type="ECO:0000313" key="7">
    <source>
        <dbReference type="EMBL" id="AOZ73350.1"/>
    </source>
</evidence>
<dbReference type="PROSITE" id="PS01006">
    <property type="entry name" value="FORMATE_NITRITE_TP_2"/>
    <property type="match status" value="1"/>
</dbReference>
<feature type="transmembrane region" description="Helical" evidence="6">
    <location>
        <begin position="26"/>
        <end position="49"/>
    </location>
</feature>
<keyword evidence="3 6" id="KW-1133">Transmembrane helix</keyword>
<dbReference type="InterPro" id="IPR023271">
    <property type="entry name" value="Aquaporin-like"/>
</dbReference>
<sequence>MMLTLPAAMRDQAISAQQKALDSANFSRYFVSSMLAGAFVGIGGTFMLTAAGPLRAAHHPLTALVGGLVFTVGLMAVVFAGAELATSAMMTLPLGGWNHRANWGGLSRAFGIMLLGNFVGSVIFAALVWGSQIFAKGPGREMLFAIGEAKTHLSVSAGFFRAVLCNILVCLAIWAAGRAETEGAKIAAIVALIGMFASSGFEHVVANMTLLPMAYMYGAPGVTLGGIAYNLAVVLVGNIVGGAIFVALPYWYLTSQQAEAAAN</sequence>
<dbReference type="STRING" id="1912795.BK816_08770"/>
<keyword evidence="2 6" id="KW-0812">Transmembrane</keyword>
<dbReference type="KEGG" id="avu:BK816_08770"/>
<gene>
    <name evidence="7" type="ORF">BK816_08770</name>
</gene>
<feature type="transmembrane region" description="Helical" evidence="6">
    <location>
        <begin position="151"/>
        <end position="174"/>
    </location>
</feature>
<name>A0A1D9MMH9_9ACTO</name>
<evidence type="ECO:0000256" key="1">
    <source>
        <dbReference type="ARBA" id="ARBA00004141"/>
    </source>
</evidence>
<dbReference type="GO" id="GO:0005886">
    <property type="term" value="C:plasma membrane"/>
    <property type="evidence" value="ECO:0007669"/>
    <property type="project" value="TreeGrafter"/>
</dbReference>
<dbReference type="AlphaFoldDB" id="A0A1D9MMH9"/>
<feature type="transmembrane region" description="Helical" evidence="6">
    <location>
        <begin position="109"/>
        <end position="130"/>
    </location>
</feature>
<evidence type="ECO:0000256" key="5">
    <source>
        <dbReference type="ARBA" id="ARBA00049660"/>
    </source>
</evidence>
<dbReference type="Pfam" id="PF01226">
    <property type="entry name" value="Form_Nir_trans"/>
    <property type="match status" value="1"/>
</dbReference>
<evidence type="ECO:0000256" key="6">
    <source>
        <dbReference type="SAM" id="Phobius"/>
    </source>
</evidence>
<keyword evidence="4 6" id="KW-0472">Membrane</keyword>
<protein>
    <recommendedName>
        <fullName evidence="9">Formate/nitrite transporter</fullName>
    </recommendedName>
</protein>
<dbReference type="PANTHER" id="PTHR30520:SF8">
    <property type="entry name" value="NITRITE TRANSPORTER NIRC"/>
    <property type="match status" value="1"/>
</dbReference>
<keyword evidence="8" id="KW-1185">Reference proteome</keyword>
<comment type="subcellular location">
    <subcellularLocation>
        <location evidence="1">Membrane</location>
        <topology evidence="1">Multi-pass membrane protein</topology>
    </subcellularLocation>
</comment>
<dbReference type="Gene3D" id="1.20.1080.10">
    <property type="entry name" value="Glycerol uptake facilitator protein"/>
    <property type="match status" value="1"/>
</dbReference>
<reference evidence="7 8" key="1">
    <citation type="submission" date="2016-10" db="EMBL/GenBank/DDBJ databases">
        <title>Actinomyces aegypiusis sp. nov., isolated from the Aegypius monachus in Qinghai Tibet Plateau China.</title>
        <authorList>
            <person name="Wang Y."/>
        </authorList>
    </citation>
    <scope>NUCLEOTIDE SEQUENCE [LARGE SCALE GENOMIC DNA]</scope>
    <source>
        <strain evidence="7 8">VUL4_3</strain>
    </source>
</reference>
<evidence type="ECO:0000256" key="2">
    <source>
        <dbReference type="ARBA" id="ARBA00022692"/>
    </source>
</evidence>
<feature type="transmembrane region" description="Helical" evidence="6">
    <location>
        <begin position="61"/>
        <end position="89"/>
    </location>
</feature>
<dbReference type="InterPro" id="IPR000292">
    <property type="entry name" value="For/NO2_transpt"/>
</dbReference>
<dbReference type="PANTHER" id="PTHR30520">
    <property type="entry name" value="FORMATE TRANSPORTER-RELATED"/>
    <property type="match status" value="1"/>
</dbReference>
<comment type="similarity">
    <text evidence="5">Belongs to the FNT transporter (TC 1.A.16) family.</text>
</comment>
<feature type="transmembrane region" description="Helical" evidence="6">
    <location>
        <begin position="186"/>
        <end position="206"/>
    </location>
</feature>
<evidence type="ECO:0000256" key="4">
    <source>
        <dbReference type="ARBA" id="ARBA00023136"/>
    </source>
</evidence>
<dbReference type="Proteomes" id="UP000176288">
    <property type="component" value="Chromosome"/>
</dbReference>
<evidence type="ECO:0000256" key="3">
    <source>
        <dbReference type="ARBA" id="ARBA00022989"/>
    </source>
</evidence>
<evidence type="ECO:0000313" key="8">
    <source>
        <dbReference type="Proteomes" id="UP000176288"/>
    </source>
</evidence>
<dbReference type="EMBL" id="CP017812">
    <property type="protein sequence ID" value="AOZ73350.1"/>
    <property type="molecule type" value="Genomic_DNA"/>
</dbReference>
<dbReference type="InterPro" id="IPR024002">
    <property type="entry name" value="For/NO2_transpt_CS"/>
</dbReference>
<dbReference type="GO" id="GO:0015499">
    <property type="term" value="F:formate transmembrane transporter activity"/>
    <property type="evidence" value="ECO:0007669"/>
    <property type="project" value="TreeGrafter"/>
</dbReference>
<proteinExistence type="inferred from homology"/>